<keyword evidence="3" id="KW-0862">Zinc</keyword>
<evidence type="ECO:0000313" key="6">
    <source>
        <dbReference type="EMBL" id="KAE9404519.1"/>
    </source>
</evidence>
<dbReference type="AlphaFoldDB" id="A0A6A4I195"/>
<dbReference type="PROSITE" id="PS50865">
    <property type="entry name" value="ZF_MYND_2"/>
    <property type="match status" value="1"/>
</dbReference>
<dbReference type="GO" id="GO:0008270">
    <property type="term" value="F:zinc ion binding"/>
    <property type="evidence" value="ECO:0007669"/>
    <property type="project" value="UniProtKB-KW"/>
</dbReference>
<protein>
    <recommendedName>
        <fullName evidence="5">MYND-type domain-containing protein</fullName>
    </recommendedName>
</protein>
<evidence type="ECO:0000256" key="4">
    <source>
        <dbReference type="PROSITE-ProRule" id="PRU00134"/>
    </source>
</evidence>
<dbReference type="SUPFAM" id="SSF144232">
    <property type="entry name" value="HIT/MYND zinc finger-like"/>
    <property type="match status" value="1"/>
</dbReference>
<keyword evidence="2 4" id="KW-0863">Zinc-finger</keyword>
<dbReference type="InterPro" id="IPR002893">
    <property type="entry name" value="Znf_MYND"/>
</dbReference>
<reference evidence="6" key="1">
    <citation type="journal article" date="2019" name="Environ. Microbiol.">
        <title>Fungal ecological strategies reflected in gene transcription - a case study of two litter decomposers.</title>
        <authorList>
            <person name="Barbi F."/>
            <person name="Kohler A."/>
            <person name="Barry K."/>
            <person name="Baskaran P."/>
            <person name="Daum C."/>
            <person name="Fauchery L."/>
            <person name="Ihrmark K."/>
            <person name="Kuo A."/>
            <person name="LaButti K."/>
            <person name="Lipzen A."/>
            <person name="Morin E."/>
            <person name="Grigoriev I.V."/>
            <person name="Henrissat B."/>
            <person name="Lindahl B."/>
            <person name="Martin F."/>
        </authorList>
    </citation>
    <scope>NUCLEOTIDE SEQUENCE</scope>
    <source>
        <strain evidence="6">JB14</strain>
    </source>
</reference>
<dbReference type="OrthoDB" id="265717at2759"/>
<name>A0A6A4I195_9AGAR</name>
<organism evidence="6 7">
    <name type="scientific">Gymnopus androsaceus JB14</name>
    <dbReference type="NCBI Taxonomy" id="1447944"/>
    <lineage>
        <taxon>Eukaryota</taxon>
        <taxon>Fungi</taxon>
        <taxon>Dikarya</taxon>
        <taxon>Basidiomycota</taxon>
        <taxon>Agaricomycotina</taxon>
        <taxon>Agaricomycetes</taxon>
        <taxon>Agaricomycetidae</taxon>
        <taxon>Agaricales</taxon>
        <taxon>Marasmiineae</taxon>
        <taxon>Omphalotaceae</taxon>
        <taxon>Gymnopus</taxon>
    </lineage>
</organism>
<sequence>MDVKQEVQDGDPRSWLPETKVPIIEHETNSDINLEDLQKLQRLDIMSQQTQDFTACNAAIRELTELASNAPVSPFLFCVLETLAKFLAVERIPKKASNGALYETVVFSAASALWGYCGAAHKNTILNDKGFNDAFIRVFPSALRWINFFHDTFLRDLTQNVNLHENVWAGAVSFLDEAIGNPKMFNLLGDEIIPAVVRLWVLEVECNNSFSSKHLPAKLLHKVIACYGEDHEDEITSAMESLGVSNTAEAAIHHLSSVIGDESHFEETRSETMIARMMLSTSMRLPHILLSKGILRLLIKTLSYATRESYTDDPATSDTMIWIIQNSCEALQVGIVRTTGVAMCRQAFDFGILPPLLRADKWHSRFTPAHFPSVPYIHARFLIQTLATYTIYPCVLRAAAIAIEKVPTKLGANLDKAGPMRPAWKQFKKIVQERLQVPGAPVGPFEPLRCSNFFCPMTSPAESEVISKRCTGCGDALYCGPDCQSIDWKNHKKTCKEMQAINDGEAISCIF</sequence>
<dbReference type="Gene3D" id="6.10.140.2220">
    <property type="match status" value="1"/>
</dbReference>
<evidence type="ECO:0000256" key="2">
    <source>
        <dbReference type="ARBA" id="ARBA00022771"/>
    </source>
</evidence>
<accession>A0A6A4I195</accession>
<proteinExistence type="predicted"/>
<dbReference type="Proteomes" id="UP000799118">
    <property type="component" value="Unassembled WGS sequence"/>
</dbReference>
<evidence type="ECO:0000256" key="1">
    <source>
        <dbReference type="ARBA" id="ARBA00022723"/>
    </source>
</evidence>
<feature type="domain" description="MYND-type" evidence="5">
    <location>
        <begin position="455"/>
        <end position="495"/>
    </location>
</feature>
<dbReference type="Pfam" id="PF01753">
    <property type="entry name" value="zf-MYND"/>
    <property type="match status" value="1"/>
</dbReference>
<evidence type="ECO:0000256" key="3">
    <source>
        <dbReference type="ARBA" id="ARBA00022833"/>
    </source>
</evidence>
<gene>
    <name evidence="6" type="ORF">BT96DRAFT_420109</name>
</gene>
<keyword evidence="7" id="KW-1185">Reference proteome</keyword>
<keyword evidence="1" id="KW-0479">Metal-binding</keyword>
<evidence type="ECO:0000313" key="7">
    <source>
        <dbReference type="Proteomes" id="UP000799118"/>
    </source>
</evidence>
<dbReference type="EMBL" id="ML769416">
    <property type="protein sequence ID" value="KAE9404519.1"/>
    <property type="molecule type" value="Genomic_DNA"/>
</dbReference>
<evidence type="ECO:0000259" key="5">
    <source>
        <dbReference type="PROSITE" id="PS50865"/>
    </source>
</evidence>